<protein>
    <submittedName>
        <fullName evidence="1">RSP_7527 family protein</fullName>
    </submittedName>
</protein>
<organism evidence="1 2">
    <name type="scientific">Psychromarinibacter halotolerans</name>
    <dbReference type="NCBI Taxonomy" id="1775175"/>
    <lineage>
        <taxon>Bacteria</taxon>
        <taxon>Pseudomonadati</taxon>
        <taxon>Pseudomonadota</taxon>
        <taxon>Alphaproteobacteria</taxon>
        <taxon>Rhodobacterales</taxon>
        <taxon>Paracoccaceae</taxon>
        <taxon>Psychromarinibacter</taxon>
    </lineage>
</organism>
<reference evidence="2" key="1">
    <citation type="journal article" date="2019" name="Int. J. Syst. Evol. Microbiol.">
        <title>The Global Catalogue of Microorganisms (GCM) 10K type strain sequencing project: providing services to taxonomists for standard genome sequencing and annotation.</title>
        <authorList>
            <consortium name="The Broad Institute Genomics Platform"/>
            <consortium name="The Broad Institute Genome Sequencing Center for Infectious Disease"/>
            <person name="Wu L."/>
            <person name="Ma J."/>
        </authorList>
    </citation>
    <scope>NUCLEOTIDE SEQUENCE [LARGE SCALE GENOMIC DNA]</scope>
    <source>
        <strain evidence="2">KCTC 52366</strain>
    </source>
</reference>
<keyword evidence="2" id="KW-1185">Reference proteome</keyword>
<dbReference type="EMBL" id="JBHRTB010000010">
    <property type="protein sequence ID" value="MFC3143298.1"/>
    <property type="molecule type" value="Genomic_DNA"/>
</dbReference>
<accession>A0ABV7GNU6</accession>
<evidence type="ECO:0000313" key="2">
    <source>
        <dbReference type="Proteomes" id="UP001595632"/>
    </source>
</evidence>
<gene>
    <name evidence="1" type="ORF">ACFOGP_11290</name>
</gene>
<name>A0ABV7GNU6_9RHOB</name>
<evidence type="ECO:0000313" key="1">
    <source>
        <dbReference type="EMBL" id="MFC3143298.1"/>
    </source>
</evidence>
<dbReference type="RefSeq" id="WP_275633268.1">
    <property type="nucleotide sequence ID" value="NZ_JARGYD010000004.1"/>
</dbReference>
<dbReference type="NCBIfam" id="NF046098">
    <property type="entry name" value="RSP_7527_fam"/>
    <property type="match status" value="1"/>
</dbReference>
<proteinExistence type="predicted"/>
<dbReference type="Proteomes" id="UP001595632">
    <property type="component" value="Unassembled WGS sequence"/>
</dbReference>
<comment type="caution">
    <text evidence="1">The sequence shown here is derived from an EMBL/GenBank/DDBJ whole genome shotgun (WGS) entry which is preliminary data.</text>
</comment>
<dbReference type="InterPro" id="IPR058227">
    <property type="entry name" value="RSP_7527-like"/>
</dbReference>
<sequence>MSKYDDQGRIDFVEIEREARRMQAQAMASGFRQMGSWIRGGFKRTERGTI</sequence>